<reference evidence="1" key="1">
    <citation type="submission" date="2023-10" db="EMBL/GenBank/DDBJ databases">
        <authorList>
            <person name="Chen Y."/>
            <person name="Shah S."/>
            <person name="Dougan E. K."/>
            <person name="Thang M."/>
            <person name="Chan C."/>
        </authorList>
    </citation>
    <scope>NUCLEOTIDE SEQUENCE [LARGE SCALE GENOMIC DNA]</scope>
</reference>
<comment type="caution">
    <text evidence="1">The sequence shown here is derived from an EMBL/GenBank/DDBJ whole genome shotgun (WGS) entry which is preliminary data.</text>
</comment>
<name>A0ABN9QXI1_9DINO</name>
<keyword evidence="2" id="KW-1185">Reference proteome</keyword>
<dbReference type="Proteomes" id="UP001189429">
    <property type="component" value="Unassembled WGS sequence"/>
</dbReference>
<accession>A0ABN9QXI1</accession>
<sequence>MAAHWGPAGAPPGVEQDGLLTKGVLAQWQPGCVRVPYAYGVLLDGDGGQHLFARDHLGPGLLASLLAEVGHARG</sequence>
<organism evidence="1 2">
    <name type="scientific">Prorocentrum cordatum</name>
    <dbReference type="NCBI Taxonomy" id="2364126"/>
    <lineage>
        <taxon>Eukaryota</taxon>
        <taxon>Sar</taxon>
        <taxon>Alveolata</taxon>
        <taxon>Dinophyceae</taxon>
        <taxon>Prorocentrales</taxon>
        <taxon>Prorocentraceae</taxon>
        <taxon>Prorocentrum</taxon>
    </lineage>
</organism>
<evidence type="ECO:0000313" key="2">
    <source>
        <dbReference type="Proteomes" id="UP001189429"/>
    </source>
</evidence>
<proteinExistence type="predicted"/>
<evidence type="ECO:0000313" key="1">
    <source>
        <dbReference type="EMBL" id="CAK0810034.1"/>
    </source>
</evidence>
<dbReference type="EMBL" id="CAUYUJ010004558">
    <property type="protein sequence ID" value="CAK0810034.1"/>
    <property type="molecule type" value="Genomic_DNA"/>
</dbReference>
<protein>
    <submittedName>
        <fullName evidence="1">Uncharacterized protein</fullName>
    </submittedName>
</protein>
<gene>
    <name evidence="1" type="ORF">PCOR1329_LOCUS15123</name>
</gene>